<gene>
    <name evidence="1" type="ORF">SAMN02787144_1022105</name>
</gene>
<proteinExistence type="predicted"/>
<accession>A0A1K2ESK1</accession>
<dbReference type="Proteomes" id="UP000181909">
    <property type="component" value="Unassembled WGS sequence"/>
</dbReference>
<name>A0A1K2ESK1_STRAR</name>
<dbReference type="STRING" id="1893.SAMN02787144_1022105"/>
<evidence type="ECO:0000313" key="2">
    <source>
        <dbReference type="Proteomes" id="UP000181909"/>
    </source>
</evidence>
<reference evidence="1 2" key="1">
    <citation type="submission" date="2016-11" db="EMBL/GenBank/DDBJ databases">
        <authorList>
            <person name="Jaros S."/>
            <person name="Januszkiewicz K."/>
            <person name="Wedrychowicz H."/>
        </authorList>
    </citation>
    <scope>NUCLEOTIDE SEQUENCE [LARGE SCALE GENOMIC DNA]</scope>
    <source>
        <strain evidence="1 2">OK807</strain>
    </source>
</reference>
<dbReference type="AlphaFoldDB" id="A0A1K2ESK1"/>
<evidence type="ECO:0000313" key="1">
    <source>
        <dbReference type="EMBL" id="SFY38623.1"/>
    </source>
</evidence>
<protein>
    <submittedName>
        <fullName evidence="1">Uncharacterized protein</fullName>
    </submittedName>
</protein>
<sequence>MTAFDGWALGGRAGLRQTDGPTVDGSSAGGAFWPVRRVRRPVASVRRADPSVAQSAVSVFIVPPRNSDSEHREGVGAFTGLPTFRQSTVIVTLPPAGTRIGVTKW</sequence>
<dbReference type="EMBL" id="FPJO01000022">
    <property type="protein sequence ID" value="SFY38623.1"/>
    <property type="molecule type" value="Genomic_DNA"/>
</dbReference>
<organism evidence="1 2">
    <name type="scientific">Streptomyces atratus</name>
    <dbReference type="NCBI Taxonomy" id="1893"/>
    <lineage>
        <taxon>Bacteria</taxon>
        <taxon>Bacillati</taxon>
        <taxon>Actinomycetota</taxon>
        <taxon>Actinomycetes</taxon>
        <taxon>Kitasatosporales</taxon>
        <taxon>Streptomycetaceae</taxon>
        <taxon>Streptomyces</taxon>
    </lineage>
</organism>